<evidence type="ECO:0000256" key="1">
    <source>
        <dbReference type="ARBA" id="ARBA00004606"/>
    </source>
</evidence>
<gene>
    <name evidence="27" type="ORF">CHIRRI_LOCUS6305</name>
</gene>
<dbReference type="InterPro" id="IPR014782">
    <property type="entry name" value="Peptidase_M1_dom"/>
</dbReference>
<dbReference type="EC" id="3.4.11.-" evidence="22"/>
<dbReference type="GO" id="GO:0042277">
    <property type="term" value="F:peptide binding"/>
    <property type="evidence" value="ECO:0007669"/>
    <property type="project" value="TreeGrafter"/>
</dbReference>
<dbReference type="GO" id="GO:0070006">
    <property type="term" value="F:metalloaminopeptidase activity"/>
    <property type="evidence" value="ECO:0007669"/>
    <property type="project" value="TreeGrafter"/>
</dbReference>
<dbReference type="Pfam" id="PF17900">
    <property type="entry name" value="Peptidase_M1_N"/>
    <property type="match status" value="1"/>
</dbReference>
<organism evidence="27 28">
    <name type="scientific">Chironomus riparius</name>
    <dbReference type="NCBI Taxonomy" id="315576"/>
    <lineage>
        <taxon>Eukaryota</taxon>
        <taxon>Metazoa</taxon>
        <taxon>Ecdysozoa</taxon>
        <taxon>Arthropoda</taxon>
        <taxon>Hexapoda</taxon>
        <taxon>Insecta</taxon>
        <taxon>Pterygota</taxon>
        <taxon>Neoptera</taxon>
        <taxon>Endopterygota</taxon>
        <taxon>Diptera</taxon>
        <taxon>Nematocera</taxon>
        <taxon>Chironomoidea</taxon>
        <taxon>Chironomidae</taxon>
        <taxon>Chironominae</taxon>
        <taxon>Chironomus</taxon>
    </lineage>
</organism>
<keyword evidence="15 22" id="KW-0482">Metalloprotease</keyword>
<dbReference type="OrthoDB" id="510539at2759"/>
<dbReference type="Gene3D" id="1.10.390.10">
    <property type="entry name" value="Neutral Protease Domain 2"/>
    <property type="match status" value="1"/>
</dbReference>
<dbReference type="Gene3D" id="2.60.40.1910">
    <property type="match status" value="1"/>
</dbReference>
<dbReference type="GO" id="GO:0006508">
    <property type="term" value="P:proteolysis"/>
    <property type="evidence" value="ECO:0007669"/>
    <property type="project" value="UniProtKB-KW"/>
</dbReference>
<evidence type="ECO:0000256" key="4">
    <source>
        <dbReference type="ARBA" id="ARBA00022438"/>
    </source>
</evidence>
<dbReference type="InterPro" id="IPR001930">
    <property type="entry name" value="Peptidase_M1"/>
</dbReference>
<protein>
    <recommendedName>
        <fullName evidence="22">Aminopeptidase</fullName>
        <ecNumber evidence="22">3.4.11.-</ecNumber>
    </recommendedName>
</protein>
<evidence type="ECO:0000256" key="17">
    <source>
        <dbReference type="ARBA" id="ARBA00023180"/>
    </source>
</evidence>
<dbReference type="InterPro" id="IPR027268">
    <property type="entry name" value="Peptidase_M4/M1_CTD_sf"/>
</dbReference>
<keyword evidence="7 22" id="KW-0645">Protease</keyword>
<dbReference type="GO" id="GO:0098552">
    <property type="term" value="C:side of membrane"/>
    <property type="evidence" value="ECO:0007669"/>
    <property type="project" value="UniProtKB-KW"/>
</dbReference>
<sequence>MWKIQGICLLILIASSLVSSSIPPRETREDFKPLSNRITPKKLSDEKSTINYRLPNNTRPLHYDIHLTTHVHESKFEFEGHVIVKFELKSAPLNEITLHMKKINNLIVKLLDSNKNLLASNLDFDTDNVTDFLTIKTQSSLTIGQNYYLEFDYDSELRDDNLGFYKSSYVNEQNEIVWLATTQFESVEARSAFPCWDEPNIRAPFKIQITHGENYKAISNMPEKLPTPSGIQGYVTTEFEESFSIQTYLVAFIISDFKNNLDDSKPIKQRVFAKSQSIEAGDGDVGLKYGQEILTKLAEYLQVPYFDGKLSKMDQFAMPDFDAGAMENFGLVTYREEYLLHNKSVDTTKQKENVLTIVSHEFAHMYFGDLVCPQWWNYLWLNEGFATLYEFYLVSLVYESDRLMDSFLLNVVHPVLEVDGNPQRPMSYYVEEPDDIDDLFDWIAYEKAGSVLRMMQNAIGDNTWRKGLKYYLTERIFNDATPSDLHANLQKAVNEDGLEAPDIDKAMLLWENQAGYPLITVSLSEENLTFTQERFLYDLPETASEGLWYVPINYISASDSEITTTKADLWMNEQKKTLLRKSAPKNWNKDDWIIVNLQQGYYYRVNYDNKLWMSLTEQLNSCHDKIDLRNRGQLIDDSFNLARAGIVQYDIPFGIIKYLKNEIDYVPWQSAYGSILLLNRLLSGLNVHTKYQKFIRNLVEPFYTRIGNEVVENEHKFKRYSRTIAYNLACRFEHESCLQETKSKVEEESLHPDLQEAIYSNGLRNVDKKVYEDVIAKMLNSKYQAERTLLIRALASTQNEELLPLLLELGVSNEPKLRLQEKYRIFSAIPNGGAVGAKVAMKFVEENYKKLNNISSSLTSSILNNIAPLISSEEPIKQFNQLLDILVTEKVISESRKESFLKIVNSTKEWQDKHVKNIEEWLDLNGSTVNFISAVVLTFSFVIKLLL</sequence>
<dbReference type="Proteomes" id="UP001153620">
    <property type="component" value="Chromosome 2"/>
</dbReference>
<comment type="subcellular location">
    <subcellularLocation>
        <location evidence="2">Cell membrane</location>
        <topology evidence="2">Lipid-anchor</topology>
        <topology evidence="2">GPI-anchor</topology>
    </subcellularLocation>
    <subcellularLocation>
        <location evidence="1">Membrane</location>
        <topology evidence="1">Single-pass type II membrane protein</topology>
    </subcellularLocation>
</comment>
<reference evidence="27" key="2">
    <citation type="submission" date="2022-10" db="EMBL/GenBank/DDBJ databases">
        <authorList>
            <consortium name="ENA_rothamsted_submissions"/>
            <consortium name="culmorum"/>
            <person name="King R."/>
        </authorList>
    </citation>
    <scope>NUCLEOTIDE SEQUENCE</scope>
</reference>
<dbReference type="GO" id="GO:0043171">
    <property type="term" value="P:peptide catabolic process"/>
    <property type="evidence" value="ECO:0007669"/>
    <property type="project" value="TreeGrafter"/>
</dbReference>
<feature type="site" description="Transition state stabilizer" evidence="21">
    <location>
        <position position="445"/>
    </location>
</feature>
<evidence type="ECO:0000256" key="23">
    <source>
        <dbReference type="SAM" id="SignalP"/>
    </source>
</evidence>
<feature type="binding site" evidence="20">
    <location>
        <position position="360"/>
    </location>
    <ligand>
        <name>Zn(2+)</name>
        <dbReference type="ChEBI" id="CHEBI:29105"/>
        <note>catalytic</note>
    </ligand>
</feature>
<dbReference type="InterPro" id="IPR034016">
    <property type="entry name" value="M1_APN-typ"/>
</dbReference>
<keyword evidence="9 20" id="KW-0479">Metal-binding</keyword>
<feature type="signal peptide" evidence="23">
    <location>
        <begin position="1"/>
        <end position="20"/>
    </location>
</feature>
<evidence type="ECO:0000256" key="22">
    <source>
        <dbReference type="RuleBase" id="RU364040"/>
    </source>
</evidence>
<feature type="binding site" evidence="20">
    <location>
        <position position="364"/>
    </location>
    <ligand>
        <name>Zn(2+)</name>
        <dbReference type="ChEBI" id="CHEBI:29105"/>
        <note>catalytic</note>
    </ligand>
</feature>
<dbReference type="InterPro" id="IPR045357">
    <property type="entry name" value="Aminopeptidase_N-like_N"/>
</dbReference>
<feature type="domain" description="Aminopeptidase N-like N-terminal" evidence="26">
    <location>
        <begin position="60"/>
        <end position="249"/>
    </location>
</feature>
<keyword evidence="12 20" id="KW-0862">Zinc</keyword>
<proteinExistence type="inferred from homology"/>
<evidence type="ECO:0000256" key="11">
    <source>
        <dbReference type="ARBA" id="ARBA00022801"/>
    </source>
</evidence>
<dbReference type="AlphaFoldDB" id="A0A9N9WRU5"/>
<dbReference type="Gene3D" id="1.25.50.20">
    <property type="match status" value="1"/>
</dbReference>
<dbReference type="GO" id="GO:0005886">
    <property type="term" value="C:plasma membrane"/>
    <property type="evidence" value="ECO:0007669"/>
    <property type="project" value="UniProtKB-SubCell"/>
</dbReference>
<dbReference type="Gene3D" id="2.60.40.1730">
    <property type="entry name" value="tricorn interacting facor f3 domain"/>
    <property type="match status" value="1"/>
</dbReference>
<keyword evidence="6" id="KW-0336">GPI-anchor</keyword>
<feature type="binding site" evidence="20">
    <location>
        <position position="383"/>
    </location>
    <ligand>
        <name>Zn(2+)</name>
        <dbReference type="ChEBI" id="CHEBI:29105"/>
        <note>catalytic</note>
    </ligand>
</feature>
<evidence type="ECO:0000256" key="3">
    <source>
        <dbReference type="ARBA" id="ARBA00010136"/>
    </source>
</evidence>
<evidence type="ECO:0000259" key="26">
    <source>
        <dbReference type="Pfam" id="PF17900"/>
    </source>
</evidence>
<keyword evidence="10 23" id="KW-0732">Signal</keyword>
<dbReference type="FunFam" id="2.60.40.1730:FF:000012">
    <property type="entry name" value="Aminopeptidase N"/>
    <property type="match status" value="1"/>
</dbReference>
<evidence type="ECO:0000256" key="7">
    <source>
        <dbReference type="ARBA" id="ARBA00022670"/>
    </source>
</evidence>
<dbReference type="GO" id="GO:0008270">
    <property type="term" value="F:zinc ion binding"/>
    <property type="evidence" value="ECO:0007669"/>
    <property type="project" value="UniProtKB-UniRule"/>
</dbReference>
<evidence type="ECO:0000256" key="2">
    <source>
        <dbReference type="ARBA" id="ARBA00004609"/>
    </source>
</evidence>
<keyword evidence="8" id="KW-0812">Transmembrane</keyword>
<dbReference type="InterPro" id="IPR042097">
    <property type="entry name" value="Aminopeptidase_N-like_N_sf"/>
</dbReference>
<dbReference type="FunFam" id="1.10.390.10:FF:000013">
    <property type="entry name" value="Aminopeptidase N"/>
    <property type="match status" value="1"/>
</dbReference>
<name>A0A9N9WRU5_9DIPT</name>
<evidence type="ECO:0000256" key="19">
    <source>
        <dbReference type="PIRSR" id="PIRSR634016-1"/>
    </source>
</evidence>
<accession>A0A9N9WRU5</accession>
<evidence type="ECO:0000256" key="8">
    <source>
        <dbReference type="ARBA" id="ARBA00022692"/>
    </source>
</evidence>
<dbReference type="EMBL" id="OU895878">
    <property type="protein sequence ID" value="CAG9803405.1"/>
    <property type="molecule type" value="Genomic_DNA"/>
</dbReference>
<keyword evidence="17" id="KW-0325">Glycoprotein</keyword>
<dbReference type="SUPFAM" id="SSF63737">
    <property type="entry name" value="Leukotriene A4 hydrolase N-terminal domain"/>
    <property type="match status" value="1"/>
</dbReference>
<dbReference type="GO" id="GO:0005737">
    <property type="term" value="C:cytoplasm"/>
    <property type="evidence" value="ECO:0007669"/>
    <property type="project" value="TreeGrafter"/>
</dbReference>
<comment type="similarity">
    <text evidence="3 22">Belongs to the peptidase M1 family.</text>
</comment>
<dbReference type="InterPro" id="IPR024571">
    <property type="entry name" value="ERAP1-like_C_dom"/>
</dbReference>
<keyword evidence="16" id="KW-0472">Membrane</keyword>
<keyword evidence="28" id="KW-1185">Reference proteome</keyword>
<evidence type="ECO:0000313" key="28">
    <source>
        <dbReference type="Proteomes" id="UP001153620"/>
    </source>
</evidence>
<dbReference type="Pfam" id="PF01433">
    <property type="entry name" value="Peptidase_M1"/>
    <property type="match status" value="1"/>
</dbReference>
<dbReference type="FunFam" id="2.60.40.1910:FF:000008">
    <property type="entry name" value="Aminopeptidase"/>
    <property type="match status" value="1"/>
</dbReference>
<evidence type="ECO:0000256" key="10">
    <source>
        <dbReference type="ARBA" id="ARBA00022729"/>
    </source>
</evidence>
<evidence type="ECO:0000256" key="14">
    <source>
        <dbReference type="ARBA" id="ARBA00022989"/>
    </source>
</evidence>
<keyword evidence="4 22" id="KW-0031">Aminopeptidase</keyword>
<dbReference type="PANTHER" id="PTHR11533">
    <property type="entry name" value="PROTEASE M1 ZINC METALLOPROTEASE"/>
    <property type="match status" value="1"/>
</dbReference>
<keyword evidence="13" id="KW-0735">Signal-anchor</keyword>
<evidence type="ECO:0000313" key="27">
    <source>
        <dbReference type="EMBL" id="CAG9803405.1"/>
    </source>
</evidence>
<evidence type="ECO:0000256" key="12">
    <source>
        <dbReference type="ARBA" id="ARBA00022833"/>
    </source>
</evidence>
<reference evidence="27" key="1">
    <citation type="submission" date="2022-01" db="EMBL/GenBank/DDBJ databases">
        <authorList>
            <person name="King R."/>
        </authorList>
    </citation>
    <scope>NUCLEOTIDE SEQUENCE</scope>
</reference>
<evidence type="ECO:0000256" key="6">
    <source>
        <dbReference type="ARBA" id="ARBA00022622"/>
    </source>
</evidence>
<dbReference type="InterPro" id="IPR050344">
    <property type="entry name" value="Peptidase_M1_aminopeptidases"/>
</dbReference>
<dbReference type="Pfam" id="PF11838">
    <property type="entry name" value="ERAP1_C"/>
    <property type="match status" value="1"/>
</dbReference>
<feature type="chain" id="PRO_5040275077" description="Aminopeptidase" evidence="23">
    <location>
        <begin position="21"/>
        <end position="947"/>
    </location>
</feature>
<keyword evidence="5" id="KW-1003">Cell membrane</keyword>
<evidence type="ECO:0000256" key="20">
    <source>
        <dbReference type="PIRSR" id="PIRSR634016-3"/>
    </source>
</evidence>
<evidence type="ECO:0000256" key="9">
    <source>
        <dbReference type="ARBA" id="ARBA00022723"/>
    </source>
</evidence>
<comment type="cofactor">
    <cofactor evidence="20 22">
        <name>Zn(2+)</name>
        <dbReference type="ChEBI" id="CHEBI:29105"/>
    </cofactor>
    <text evidence="20 22">Binds 1 zinc ion per subunit.</text>
</comment>
<dbReference type="SUPFAM" id="SSF55486">
    <property type="entry name" value="Metalloproteases ('zincins'), catalytic domain"/>
    <property type="match status" value="1"/>
</dbReference>
<evidence type="ECO:0000256" key="18">
    <source>
        <dbReference type="ARBA" id="ARBA00023288"/>
    </source>
</evidence>
<evidence type="ECO:0000259" key="24">
    <source>
        <dbReference type="Pfam" id="PF01433"/>
    </source>
</evidence>
<feature type="active site" description="Proton acceptor" evidence="19">
    <location>
        <position position="361"/>
    </location>
</feature>
<evidence type="ECO:0000259" key="25">
    <source>
        <dbReference type="Pfam" id="PF11838"/>
    </source>
</evidence>
<evidence type="ECO:0000256" key="13">
    <source>
        <dbReference type="ARBA" id="ARBA00022968"/>
    </source>
</evidence>
<evidence type="ECO:0000256" key="21">
    <source>
        <dbReference type="PIRSR" id="PIRSR634016-4"/>
    </source>
</evidence>
<keyword evidence="18" id="KW-0449">Lipoprotein</keyword>
<keyword evidence="11 22" id="KW-0378">Hydrolase</keyword>
<feature type="domain" description="Peptidase M1 membrane alanine aminopeptidase" evidence="24">
    <location>
        <begin position="288"/>
        <end position="496"/>
    </location>
</feature>
<evidence type="ECO:0000256" key="16">
    <source>
        <dbReference type="ARBA" id="ARBA00023136"/>
    </source>
</evidence>
<dbReference type="PRINTS" id="PR00756">
    <property type="entry name" value="ALADIPTASE"/>
</dbReference>
<evidence type="ECO:0000256" key="15">
    <source>
        <dbReference type="ARBA" id="ARBA00023049"/>
    </source>
</evidence>
<evidence type="ECO:0000256" key="5">
    <source>
        <dbReference type="ARBA" id="ARBA00022475"/>
    </source>
</evidence>
<feature type="domain" description="ERAP1-like C-terminal" evidence="25">
    <location>
        <begin position="592"/>
        <end position="884"/>
    </location>
</feature>
<dbReference type="GO" id="GO:0005615">
    <property type="term" value="C:extracellular space"/>
    <property type="evidence" value="ECO:0007669"/>
    <property type="project" value="TreeGrafter"/>
</dbReference>
<keyword evidence="14" id="KW-1133">Transmembrane helix</keyword>
<dbReference type="CDD" id="cd09601">
    <property type="entry name" value="M1_APN-Q_like"/>
    <property type="match status" value="1"/>
</dbReference>
<dbReference type="PANTHER" id="PTHR11533:SF290">
    <property type="entry name" value="AMINOPEPTIDASE"/>
    <property type="match status" value="1"/>
</dbReference>